<gene>
    <name evidence="1" type="ORF">ENW73_00280</name>
</gene>
<dbReference type="InterPro" id="IPR024227">
    <property type="entry name" value="DUF3795"/>
</dbReference>
<dbReference type="Pfam" id="PF12675">
    <property type="entry name" value="DUF3795"/>
    <property type="match status" value="1"/>
</dbReference>
<sequence length="149" mass="17344">MDYKKEKRYHISYCGAYCHLCDWFTGRHRKIFQAAYDSLMIFGFKHLLKDKVDVNNLKLGLRILANSGICSGCKAEAGKTKDRCMIRQCADGKGLDLCSECQDFPCPILKNNPGVIKFGCIKNLKEIKTKGLKRWIDKQWREYIRNEKR</sequence>
<accession>A0A7C6A7Q1</accession>
<protein>
    <submittedName>
        <fullName evidence="1">DUF3795 domain-containing protein</fullName>
    </submittedName>
</protein>
<organism evidence="1">
    <name type="scientific">candidate division WOR-3 bacterium</name>
    <dbReference type="NCBI Taxonomy" id="2052148"/>
    <lineage>
        <taxon>Bacteria</taxon>
        <taxon>Bacteria division WOR-3</taxon>
    </lineage>
</organism>
<evidence type="ECO:0000313" key="1">
    <source>
        <dbReference type="EMBL" id="HHS51290.1"/>
    </source>
</evidence>
<comment type="caution">
    <text evidence="1">The sequence shown here is derived from an EMBL/GenBank/DDBJ whole genome shotgun (WGS) entry which is preliminary data.</text>
</comment>
<name>A0A7C6A7Q1_UNCW3</name>
<proteinExistence type="predicted"/>
<dbReference type="EMBL" id="DTLI01000012">
    <property type="protein sequence ID" value="HHS51290.1"/>
    <property type="molecule type" value="Genomic_DNA"/>
</dbReference>
<dbReference type="AlphaFoldDB" id="A0A7C6A7Q1"/>
<reference evidence="1" key="1">
    <citation type="journal article" date="2020" name="mSystems">
        <title>Genome- and Community-Level Interaction Insights into Carbon Utilization and Element Cycling Functions of Hydrothermarchaeota in Hydrothermal Sediment.</title>
        <authorList>
            <person name="Zhou Z."/>
            <person name="Liu Y."/>
            <person name="Xu W."/>
            <person name="Pan J."/>
            <person name="Luo Z.H."/>
            <person name="Li M."/>
        </authorList>
    </citation>
    <scope>NUCLEOTIDE SEQUENCE [LARGE SCALE GENOMIC DNA]</scope>
    <source>
        <strain evidence="1">SpSt-876</strain>
    </source>
</reference>